<dbReference type="AlphaFoldDB" id="A0A419WEH4"/>
<comment type="caution">
    <text evidence="3">The sequence shown here is derived from an EMBL/GenBank/DDBJ whole genome shotgun (WGS) entry which is preliminary data.</text>
</comment>
<evidence type="ECO:0000256" key="1">
    <source>
        <dbReference type="SAM" id="MobiDB-lite"/>
    </source>
</evidence>
<protein>
    <recommendedName>
        <fullName evidence="2">DUF7282 domain-containing protein</fullName>
    </recommendedName>
</protein>
<gene>
    <name evidence="3" type="ORF">ATJ93_3529</name>
</gene>
<name>A0A419WEH4_9EURY</name>
<feature type="domain" description="DUF7282" evidence="2">
    <location>
        <begin position="261"/>
        <end position="358"/>
    </location>
</feature>
<sequence>MSSRSTFGTIKRIGAILLAITVVLAAGILVGQAPTLFGVEEDPEASIAFADQQGDGTSVTIESVSLSDGGFVVITDGGSEPIAVSDYLSSGSHENVTVERDEAANRELTGQLTATVHQDTDGDETYTYAESEGEEDRPYLEDGFPVSDTATVTTPEQQGLTNSFVVESVDVPATATTNGTIPINATISNPTEFTTQQNVEVRLDGAVVDRQLLELEAEESRNVTFQFDASEATPGERTIGVYTDADGALQTIEFEFHTDPAVTVANTSENESTATFDVAIPADGYVAVEDRTDGNGSDDNATVVGTSAALAPGEHENVTVALEGVDSDDELTAVLYEGDPADNESATPIEHDGEPVETTFTLADGELESTDDGDDGATANESNSELAASENESANDGTVSVEQVDE</sequence>
<reference evidence="3 4" key="1">
    <citation type="submission" date="2018-09" db="EMBL/GenBank/DDBJ databases">
        <title>Genomic Encyclopedia of Archaeal and Bacterial Type Strains, Phase II (KMG-II): from individual species to whole genera.</title>
        <authorList>
            <person name="Goeker M."/>
        </authorList>
    </citation>
    <scope>NUCLEOTIDE SEQUENCE [LARGE SCALE GENOMIC DNA]</scope>
    <source>
        <strain evidence="3 4">DSM 13151</strain>
    </source>
</reference>
<organism evidence="3 4">
    <name type="scientific">Halopiger aswanensis</name>
    <dbReference type="NCBI Taxonomy" id="148449"/>
    <lineage>
        <taxon>Archaea</taxon>
        <taxon>Methanobacteriati</taxon>
        <taxon>Methanobacteriota</taxon>
        <taxon>Stenosarchaea group</taxon>
        <taxon>Halobacteria</taxon>
        <taxon>Halobacteriales</taxon>
        <taxon>Natrialbaceae</taxon>
        <taxon>Halopiger</taxon>
    </lineage>
</organism>
<feature type="compositionally biased region" description="Acidic residues" evidence="1">
    <location>
        <begin position="365"/>
        <end position="375"/>
    </location>
</feature>
<evidence type="ECO:0000259" key="2">
    <source>
        <dbReference type="Pfam" id="PF23951"/>
    </source>
</evidence>
<feature type="compositionally biased region" description="Low complexity" evidence="1">
    <location>
        <begin position="379"/>
        <end position="395"/>
    </location>
</feature>
<dbReference type="Gene3D" id="2.60.40.10">
    <property type="entry name" value="Immunoglobulins"/>
    <property type="match status" value="1"/>
</dbReference>
<evidence type="ECO:0000313" key="3">
    <source>
        <dbReference type="EMBL" id="RKD93894.1"/>
    </source>
</evidence>
<dbReference type="RefSeq" id="WP_120245878.1">
    <property type="nucleotide sequence ID" value="NZ_RAPO01000003.1"/>
</dbReference>
<evidence type="ECO:0000313" key="4">
    <source>
        <dbReference type="Proteomes" id="UP000283805"/>
    </source>
</evidence>
<dbReference type="OrthoDB" id="239724at2157"/>
<dbReference type="InterPro" id="IPR055706">
    <property type="entry name" value="Slg1/2_DUF7282"/>
</dbReference>
<keyword evidence="4" id="KW-1185">Reference proteome</keyword>
<dbReference type="EMBL" id="RAPO01000003">
    <property type="protein sequence ID" value="RKD93894.1"/>
    <property type="molecule type" value="Genomic_DNA"/>
</dbReference>
<proteinExistence type="predicted"/>
<dbReference type="InterPro" id="IPR013783">
    <property type="entry name" value="Ig-like_fold"/>
</dbReference>
<dbReference type="Proteomes" id="UP000283805">
    <property type="component" value="Unassembled WGS sequence"/>
</dbReference>
<accession>A0A419WEH4</accession>
<feature type="compositionally biased region" description="Polar residues" evidence="1">
    <location>
        <begin position="396"/>
        <end position="406"/>
    </location>
</feature>
<dbReference type="Pfam" id="PF23951">
    <property type="entry name" value="DUF7282"/>
    <property type="match status" value="2"/>
</dbReference>
<feature type="domain" description="DUF7282" evidence="2">
    <location>
        <begin position="45"/>
        <end position="153"/>
    </location>
</feature>
<feature type="region of interest" description="Disordered" evidence="1">
    <location>
        <begin position="339"/>
        <end position="406"/>
    </location>
</feature>